<evidence type="ECO:0000256" key="5">
    <source>
        <dbReference type="ARBA" id="ARBA00022946"/>
    </source>
</evidence>
<dbReference type="PANTHER" id="PTHR43706:SF47">
    <property type="entry name" value="EXTERNAL NADH-UBIQUINONE OXIDOREDUCTASE 1, MITOCHONDRIAL-RELATED"/>
    <property type="match status" value="1"/>
</dbReference>
<evidence type="ECO:0000256" key="2">
    <source>
        <dbReference type="ARBA" id="ARBA00012637"/>
    </source>
</evidence>
<keyword evidence="5" id="KW-0809">Transit peptide</keyword>
<evidence type="ECO:0000313" key="11">
    <source>
        <dbReference type="EMBL" id="SDG38735.1"/>
    </source>
</evidence>
<comment type="similarity">
    <text evidence="1">Belongs to the NADH dehydrogenase family.</text>
</comment>
<dbReference type="InterPro" id="IPR023753">
    <property type="entry name" value="FAD/NAD-binding_dom"/>
</dbReference>
<dbReference type="PRINTS" id="PR00368">
    <property type="entry name" value="FADPNR"/>
</dbReference>
<protein>
    <recommendedName>
        <fullName evidence="2">NADH:ubiquinone reductase (non-electrogenic)</fullName>
        <ecNumber evidence="2">1.6.5.9</ecNumber>
    </recommendedName>
</protein>
<reference evidence="11 12" key="1">
    <citation type="submission" date="2016-10" db="EMBL/GenBank/DDBJ databases">
        <authorList>
            <person name="de Groot N.N."/>
        </authorList>
    </citation>
    <scope>NUCLEOTIDE SEQUENCE [LARGE SCALE GENOMIC DNA]</scope>
    <source>
        <strain evidence="11 12">CGMCC 1.10267</strain>
    </source>
</reference>
<organism evidence="11 12">
    <name type="scientific">Pelagibacterium luteolum</name>
    <dbReference type="NCBI Taxonomy" id="440168"/>
    <lineage>
        <taxon>Bacteria</taxon>
        <taxon>Pseudomonadati</taxon>
        <taxon>Pseudomonadota</taxon>
        <taxon>Alphaproteobacteria</taxon>
        <taxon>Hyphomicrobiales</taxon>
        <taxon>Devosiaceae</taxon>
        <taxon>Pelagibacterium</taxon>
    </lineage>
</organism>
<dbReference type="PRINTS" id="PR00411">
    <property type="entry name" value="PNDRDTASEI"/>
</dbReference>
<comment type="catalytic activity">
    <reaction evidence="8">
        <text>a quinone + NADH + H(+) = a quinol + NAD(+)</text>
        <dbReference type="Rhea" id="RHEA:46160"/>
        <dbReference type="ChEBI" id="CHEBI:15378"/>
        <dbReference type="ChEBI" id="CHEBI:24646"/>
        <dbReference type="ChEBI" id="CHEBI:57540"/>
        <dbReference type="ChEBI" id="CHEBI:57945"/>
        <dbReference type="ChEBI" id="CHEBI:132124"/>
        <dbReference type="EC" id="1.6.5.9"/>
    </reaction>
</comment>
<dbReference type="InterPro" id="IPR054585">
    <property type="entry name" value="NDH2-like_C"/>
</dbReference>
<keyword evidence="12" id="KW-1185">Reference proteome</keyword>
<proteinExistence type="inferred from homology"/>
<sequence>MAEAGRVVIIGAGFGGLSAARKLARAGVPLTLIDKKNHHLFQPLLYQVASAALSPAEIAVPVRSVLSPGKTGDVKILMEEVQGIDTDRKLVRSVGGDEIAYESLIIAAGSKFTYFGKEDEWAENAPALKSLDDALNIRRRVLLAFERAETTHDENLRQRLMTFVIIGGGPTGVEMAGALAELARATLARDFTNIDPRAARVVLVEAVDTLLGAYPAHLGAYAEKKLTELGVEVRTQSPVEVINADGVTAGGEMIETSNIFWCAGVEAVPVGEWLGVPTEKNGTVPVGADLRLPGRKDIFIIGDAATVLDEDGKPFPALAPVAKQQGKYAADAIIRQREGRAEQAPFHYRDWGTMATIGRAAAVAKFGKIEVTGFPAWLLWGFVHVAYLVGFRNRITVLINWLWHWLTYAKGSRLITGPDEAAIRAVDSRKAVDEELDKTVNAVD</sequence>
<dbReference type="Pfam" id="PF07992">
    <property type="entry name" value="Pyr_redox_2"/>
    <property type="match status" value="1"/>
</dbReference>
<dbReference type="Proteomes" id="UP000199495">
    <property type="component" value="Unassembled WGS sequence"/>
</dbReference>
<evidence type="ECO:0000256" key="3">
    <source>
        <dbReference type="ARBA" id="ARBA00022630"/>
    </source>
</evidence>
<dbReference type="Gene3D" id="3.50.50.100">
    <property type="match status" value="1"/>
</dbReference>
<dbReference type="Pfam" id="PF22366">
    <property type="entry name" value="NDH2_C"/>
    <property type="match status" value="1"/>
</dbReference>
<accession>A0A1G7TU09</accession>
<dbReference type="SUPFAM" id="SSF51905">
    <property type="entry name" value="FAD/NAD(P)-binding domain"/>
    <property type="match status" value="1"/>
</dbReference>
<dbReference type="OrthoDB" id="9781621at2"/>
<dbReference type="InterPro" id="IPR036188">
    <property type="entry name" value="FAD/NAD-bd_sf"/>
</dbReference>
<dbReference type="AlphaFoldDB" id="A0A1G7TU09"/>
<dbReference type="PANTHER" id="PTHR43706">
    <property type="entry name" value="NADH DEHYDROGENASE"/>
    <property type="match status" value="1"/>
</dbReference>
<evidence type="ECO:0000259" key="10">
    <source>
        <dbReference type="Pfam" id="PF22366"/>
    </source>
</evidence>
<evidence type="ECO:0000256" key="1">
    <source>
        <dbReference type="ARBA" id="ARBA00005272"/>
    </source>
</evidence>
<keyword evidence="7" id="KW-0520">NAD</keyword>
<feature type="domain" description="External alternative NADH-ubiquinone oxidoreductase-like C-terminal" evidence="10">
    <location>
        <begin position="352"/>
        <end position="406"/>
    </location>
</feature>
<dbReference type="EMBL" id="FNCS01000002">
    <property type="protein sequence ID" value="SDG38735.1"/>
    <property type="molecule type" value="Genomic_DNA"/>
</dbReference>
<evidence type="ECO:0000256" key="6">
    <source>
        <dbReference type="ARBA" id="ARBA00023002"/>
    </source>
</evidence>
<keyword evidence="6" id="KW-0560">Oxidoreductase</keyword>
<evidence type="ECO:0000313" key="12">
    <source>
        <dbReference type="Proteomes" id="UP000199495"/>
    </source>
</evidence>
<keyword evidence="3" id="KW-0285">Flavoprotein</keyword>
<gene>
    <name evidence="11" type="ORF">SAMN04487974_102340</name>
</gene>
<dbReference type="InterPro" id="IPR045024">
    <property type="entry name" value="NDH-2"/>
</dbReference>
<evidence type="ECO:0000256" key="8">
    <source>
        <dbReference type="ARBA" id="ARBA00047599"/>
    </source>
</evidence>
<dbReference type="EC" id="1.6.5.9" evidence="2"/>
<evidence type="ECO:0000256" key="7">
    <source>
        <dbReference type="ARBA" id="ARBA00023027"/>
    </source>
</evidence>
<dbReference type="RefSeq" id="WP_090593192.1">
    <property type="nucleotide sequence ID" value="NZ_FNCS01000002.1"/>
</dbReference>
<evidence type="ECO:0000256" key="4">
    <source>
        <dbReference type="ARBA" id="ARBA00022827"/>
    </source>
</evidence>
<dbReference type="STRING" id="440168.SAMN04487974_102340"/>
<evidence type="ECO:0000259" key="9">
    <source>
        <dbReference type="Pfam" id="PF07992"/>
    </source>
</evidence>
<dbReference type="GO" id="GO:0050136">
    <property type="term" value="F:NADH dehydrogenase (quinone) (non-electrogenic) activity"/>
    <property type="evidence" value="ECO:0007669"/>
    <property type="project" value="UniProtKB-EC"/>
</dbReference>
<name>A0A1G7TU09_9HYPH</name>
<feature type="domain" description="FAD/NAD(P)-binding" evidence="9">
    <location>
        <begin position="6"/>
        <end position="326"/>
    </location>
</feature>
<keyword evidence="4" id="KW-0274">FAD</keyword>